<keyword evidence="3" id="KW-0813">Transport</keyword>
<keyword evidence="4" id="KW-1134">Transmembrane beta strand</keyword>
<proteinExistence type="inferred from homology"/>
<gene>
    <name evidence="8" type="ORF">ISS99_21805</name>
</gene>
<keyword evidence="9" id="KW-1185">Reference proteome</keyword>
<reference evidence="8" key="1">
    <citation type="submission" date="2020-10" db="EMBL/GenBank/DDBJ databases">
        <title>Phylogeny of dyella-like bacteria.</title>
        <authorList>
            <person name="Fu J."/>
        </authorList>
    </citation>
    <scope>NUCLEOTIDE SEQUENCE</scope>
    <source>
        <strain evidence="8">DHON07</strain>
    </source>
</reference>
<dbReference type="Pfam" id="PF02321">
    <property type="entry name" value="OEP"/>
    <property type="match status" value="2"/>
</dbReference>
<evidence type="ECO:0000256" key="6">
    <source>
        <dbReference type="ARBA" id="ARBA00023136"/>
    </source>
</evidence>
<dbReference type="SUPFAM" id="SSF56954">
    <property type="entry name" value="Outer membrane efflux proteins (OEP)"/>
    <property type="match status" value="1"/>
</dbReference>
<dbReference type="PANTHER" id="PTHR30026">
    <property type="entry name" value="OUTER MEMBRANE PROTEIN TOLC"/>
    <property type="match status" value="1"/>
</dbReference>
<dbReference type="PANTHER" id="PTHR30026:SF22">
    <property type="entry name" value="OUTER MEMBRANE EFFLUX PROTEIN"/>
    <property type="match status" value="1"/>
</dbReference>
<name>A0ABS2KNZ1_9GAMM</name>
<dbReference type="InterPro" id="IPR003423">
    <property type="entry name" value="OMP_efflux"/>
</dbReference>
<accession>A0ABS2KNZ1</accession>
<comment type="caution">
    <text evidence="8">The sequence shown here is derived from an EMBL/GenBank/DDBJ whole genome shotgun (WGS) entry which is preliminary data.</text>
</comment>
<evidence type="ECO:0000313" key="9">
    <source>
        <dbReference type="Proteomes" id="UP001430193"/>
    </source>
</evidence>
<dbReference type="InterPro" id="IPR051906">
    <property type="entry name" value="TolC-like"/>
</dbReference>
<keyword evidence="6" id="KW-0472">Membrane</keyword>
<keyword evidence="7" id="KW-0998">Cell outer membrane</keyword>
<dbReference type="Proteomes" id="UP001430193">
    <property type="component" value="Unassembled WGS sequence"/>
</dbReference>
<evidence type="ECO:0000256" key="7">
    <source>
        <dbReference type="ARBA" id="ARBA00023237"/>
    </source>
</evidence>
<evidence type="ECO:0000256" key="5">
    <source>
        <dbReference type="ARBA" id="ARBA00022692"/>
    </source>
</evidence>
<comment type="similarity">
    <text evidence="2">Belongs to the outer membrane factor (OMF) (TC 1.B.17) family.</text>
</comment>
<organism evidence="8 9">
    <name type="scientific">Dyella mobilis</name>
    <dbReference type="NCBI Taxonomy" id="1849582"/>
    <lineage>
        <taxon>Bacteria</taxon>
        <taxon>Pseudomonadati</taxon>
        <taxon>Pseudomonadota</taxon>
        <taxon>Gammaproteobacteria</taxon>
        <taxon>Lysobacterales</taxon>
        <taxon>Rhodanobacteraceae</taxon>
        <taxon>Dyella</taxon>
    </lineage>
</organism>
<evidence type="ECO:0000313" key="8">
    <source>
        <dbReference type="EMBL" id="MBM7132173.1"/>
    </source>
</evidence>
<evidence type="ECO:0000256" key="4">
    <source>
        <dbReference type="ARBA" id="ARBA00022452"/>
    </source>
</evidence>
<evidence type="ECO:0000256" key="3">
    <source>
        <dbReference type="ARBA" id="ARBA00022448"/>
    </source>
</evidence>
<evidence type="ECO:0000256" key="2">
    <source>
        <dbReference type="ARBA" id="ARBA00007613"/>
    </source>
</evidence>
<dbReference type="EMBL" id="JADIKF010000040">
    <property type="protein sequence ID" value="MBM7132173.1"/>
    <property type="molecule type" value="Genomic_DNA"/>
</dbReference>
<evidence type="ECO:0000256" key="1">
    <source>
        <dbReference type="ARBA" id="ARBA00004442"/>
    </source>
</evidence>
<protein>
    <submittedName>
        <fullName evidence="8">TolC family protein</fullName>
    </submittedName>
</protein>
<sequence>MLDDRSVRDSDCNALTEIGLKQWLGDAVRQAASRTPQLKQIYAEYLAAEADVDQAKGQRWPQLSITAQTREKYFGSERDVPPNPGNSIGLNLSTTVFDWGQNSKTVASRKELATANDEHYQAQLEDLAYQVVNTMLELARQRNVVDLYQHYVDRMQRLCDMLAQIVRADRGRASELTQAQARLLQAETSRDAAAAKARDAELTLHKLIGNHPVSLPRGSDWPIERANLSNLLAKAEQHPAVRQAASQARAADLNADATRASSKPKLSWVVTGNTGRDDAGFRQPWATYLQVSWPLFSGGSQRAATAAAQYRTEAQWHNAEQQKLDYEYQLRTADEDARSSFQRAREYDALSQQTDRIRKGFFEQWYQLGQRSLLDVLSAESDYYNNRIGEVGSRFDAYQAVMREYASAGDLVNWLNTGGYR</sequence>
<comment type="subcellular location">
    <subcellularLocation>
        <location evidence="1">Cell outer membrane</location>
    </subcellularLocation>
</comment>
<keyword evidence="5" id="KW-0812">Transmembrane</keyword>
<dbReference type="Gene3D" id="1.20.1600.10">
    <property type="entry name" value="Outer membrane efflux proteins (OEP)"/>
    <property type="match status" value="1"/>
</dbReference>